<dbReference type="InterPro" id="IPR025110">
    <property type="entry name" value="AMP-bd_C"/>
</dbReference>
<keyword evidence="3" id="KW-0547">Nucleotide-binding</keyword>
<comment type="caution">
    <text evidence="7">The sequence shown here is derived from an EMBL/GenBank/DDBJ whole genome shotgun (WGS) entry which is preliminary data.</text>
</comment>
<dbReference type="SUPFAM" id="SSF56801">
    <property type="entry name" value="Acetyl-CoA synthetase-like"/>
    <property type="match status" value="1"/>
</dbReference>
<dbReference type="Gene3D" id="3.30.300.30">
    <property type="match status" value="1"/>
</dbReference>
<sequence>MPETVQQLLRQRRHDDARALVHGERTWTWREHLAEAEAEAAALIALADPARPLHVGAVLGNSPAMLRAMAAAALGGYVLCGINTTRRGSGLLADIRRSDCQILLADPEHLELLKDLDLNGIQLIDVTGGHYADAVAAAPPLAPHREVAAEDTLMMIFTSGTSGDPKVVRFAHGMAIMCGASLIFQYDVTADDVCYLSMPLFHSNGVAAGWAVAIGSGATMVPARFSPSRFLDDVRRYRVTYVNYVGKPLALILSTPERPDDADNTLRVAFGNEATDRDIAEFARRFGCRVVDSFGSSEFAVIVVREDGTPPGSIGKPYPGVSIYNPTTLRECEPAKFDAHGALTNFDDAVGELVNTQGAGPFAGYYNDPGATAERMRHGMYWSGDLAYRDDDGWIYLAGRTADWMRVDGENLAAGPIERILARLPEISQVAVYAVPDDRVGDQVMAALVLRPGARLSPDVFAKFLAAQPDLSPKAWPRYVRINDRLPATATNKILKRALIAAGVTAQEGLLWARPARGSSYVPVSENAAGRAASGVAGS</sequence>
<gene>
    <name evidence="7" type="ORF">DQP57_12685</name>
</gene>
<evidence type="ECO:0000256" key="4">
    <source>
        <dbReference type="ARBA" id="ARBA00022840"/>
    </source>
</evidence>
<dbReference type="InterPro" id="IPR020845">
    <property type="entry name" value="AMP-binding_CS"/>
</dbReference>
<dbReference type="AlphaFoldDB" id="A0A329LSH4"/>
<keyword evidence="4" id="KW-0067">ATP-binding</keyword>
<dbReference type="GO" id="GO:0004467">
    <property type="term" value="F:long-chain fatty acid-CoA ligase activity"/>
    <property type="evidence" value="ECO:0007669"/>
    <property type="project" value="TreeGrafter"/>
</dbReference>
<evidence type="ECO:0000256" key="2">
    <source>
        <dbReference type="ARBA" id="ARBA00022598"/>
    </source>
</evidence>
<dbReference type="InterPro" id="IPR042099">
    <property type="entry name" value="ANL_N_sf"/>
</dbReference>
<proteinExistence type="inferred from homology"/>
<dbReference type="Pfam" id="PF13193">
    <property type="entry name" value="AMP-binding_C"/>
    <property type="match status" value="1"/>
</dbReference>
<dbReference type="PANTHER" id="PTHR43107">
    <property type="entry name" value="LONG-CHAIN FATTY ACID TRANSPORT PROTEIN"/>
    <property type="match status" value="1"/>
</dbReference>
<feature type="domain" description="AMP-binding enzyme C-terminal" evidence="6">
    <location>
        <begin position="417"/>
        <end position="493"/>
    </location>
</feature>
<dbReference type="Pfam" id="PF00501">
    <property type="entry name" value="AMP-binding"/>
    <property type="match status" value="1"/>
</dbReference>
<dbReference type="InterPro" id="IPR000873">
    <property type="entry name" value="AMP-dep_synth/lig_dom"/>
</dbReference>
<dbReference type="OrthoDB" id="9803968at2"/>
<evidence type="ECO:0000256" key="1">
    <source>
        <dbReference type="ARBA" id="ARBA00006432"/>
    </source>
</evidence>
<protein>
    <submittedName>
        <fullName evidence="7">Acyl-CoA synthetase</fullName>
    </submittedName>
</protein>
<dbReference type="Gene3D" id="3.40.50.12780">
    <property type="entry name" value="N-terminal domain of ligase-like"/>
    <property type="match status" value="1"/>
</dbReference>
<dbReference type="NCBIfam" id="NF009927">
    <property type="entry name" value="PRK13388.1"/>
    <property type="match status" value="1"/>
</dbReference>
<dbReference type="GO" id="GO:0005324">
    <property type="term" value="F:long-chain fatty acid transmembrane transporter activity"/>
    <property type="evidence" value="ECO:0007669"/>
    <property type="project" value="TreeGrafter"/>
</dbReference>
<dbReference type="GO" id="GO:0005886">
    <property type="term" value="C:plasma membrane"/>
    <property type="evidence" value="ECO:0007669"/>
    <property type="project" value="TreeGrafter"/>
</dbReference>
<dbReference type="InterPro" id="IPR045851">
    <property type="entry name" value="AMP-bd_C_sf"/>
</dbReference>
<evidence type="ECO:0000313" key="7">
    <source>
        <dbReference type="EMBL" id="RAV10871.1"/>
    </source>
</evidence>
<dbReference type="Proteomes" id="UP000250915">
    <property type="component" value="Unassembled WGS sequence"/>
</dbReference>
<evidence type="ECO:0000259" key="6">
    <source>
        <dbReference type="Pfam" id="PF13193"/>
    </source>
</evidence>
<evidence type="ECO:0000259" key="5">
    <source>
        <dbReference type="Pfam" id="PF00501"/>
    </source>
</evidence>
<dbReference type="GO" id="GO:0005524">
    <property type="term" value="F:ATP binding"/>
    <property type="evidence" value="ECO:0007669"/>
    <property type="project" value="UniProtKB-KW"/>
</dbReference>
<accession>A0A329LSH4</accession>
<reference evidence="7 8" key="1">
    <citation type="submission" date="2018-06" db="EMBL/GenBank/DDBJ databases">
        <title>NTM in soil in Japan.</title>
        <authorList>
            <person name="Ohya K."/>
        </authorList>
    </citation>
    <scope>NUCLEOTIDE SEQUENCE [LARGE SCALE GENOMIC DNA]</scope>
    <source>
        <strain evidence="7 8">GF28</strain>
    </source>
</reference>
<keyword evidence="2" id="KW-0436">Ligase</keyword>
<dbReference type="RefSeq" id="WP_112633310.1">
    <property type="nucleotide sequence ID" value="NZ_QMEV01000022.1"/>
</dbReference>
<dbReference type="GO" id="GO:0044539">
    <property type="term" value="P:long-chain fatty acid import into cell"/>
    <property type="evidence" value="ECO:0007669"/>
    <property type="project" value="TreeGrafter"/>
</dbReference>
<name>A0A329LSH4_9MYCO</name>
<feature type="domain" description="AMP-dependent synthetase/ligase" evidence="5">
    <location>
        <begin position="12"/>
        <end position="366"/>
    </location>
</feature>
<evidence type="ECO:0000313" key="8">
    <source>
        <dbReference type="Proteomes" id="UP000250915"/>
    </source>
</evidence>
<dbReference type="PANTHER" id="PTHR43107:SF15">
    <property type="entry name" value="FATTY ACID TRANSPORT PROTEIN 3, ISOFORM A"/>
    <property type="match status" value="1"/>
</dbReference>
<comment type="similarity">
    <text evidence="1">Belongs to the ATP-dependent AMP-binding enzyme family.</text>
</comment>
<organism evidence="7 8">
    <name type="scientific">Mycobacterium colombiense</name>
    <dbReference type="NCBI Taxonomy" id="339268"/>
    <lineage>
        <taxon>Bacteria</taxon>
        <taxon>Bacillati</taxon>
        <taxon>Actinomycetota</taxon>
        <taxon>Actinomycetes</taxon>
        <taxon>Mycobacteriales</taxon>
        <taxon>Mycobacteriaceae</taxon>
        <taxon>Mycobacterium</taxon>
        <taxon>Mycobacterium avium complex (MAC)</taxon>
    </lineage>
</organism>
<dbReference type="EMBL" id="QMEV01000022">
    <property type="protein sequence ID" value="RAV10871.1"/>
    <property type="molecule type" value="Genomic_DNA"/>
</dbReference>
<dbReference type="PROSITE" id="PS00455">
    <property type="entry name" value="AMP_BINDING"/>
    <property type="match status" value="1"/>
</dbReference>
<evidence type="ECO:0000256" key="3">
    <source>
        <dbReference type="ARBA" id="ARBA00022741"/>
    </source>
</evidence>